<evidence type="ECO:0000256" key="1">
    <source>
        <dbReference type="SAM" id="SignalP"/>
    </source>
</evidence>
<accession>A0ABW5NVD5</accession>
<dbReference type="Proteomes" id="UP001597480">
    <property type="component" value="Unassembled WGS sequence"/>
</dbReference>
<dbReference type="Pfam" id="PF05960">
    <property type="entry name" value="DUF885"/>
    <property type="match status" value="1"/>
</dbReference>
<gene>
    <name evidence="2" type="ORF">ACFSR3_07125</name>
</gene>
<proteinExistence type="predicted"/>
<feature type="chain" id="PRO_5046401449" evidence="1">
    <location>
        <begin position="20"/>
        <end position="590"/>
    </location>
</feature>
<dbReference type="PROSITE" id="PS51257">
    <property type="entry name" value="PROKAR_LIPOPROTEIN"/>
    <property type="match status" value="1"/>
</dbReference>
<dbReference type="RefSeq" id="WP_379820345.1">
    <property type="nucleotide sequence ID" value="NZ_JBHUMD010000007.1"/>
</dbReference>
<dbReference type="InterPro" id="IPR010281">
    <property type="entry name" value="DUF885"/>
</dbReference>
<dbReference type="PANTHER" id="PTHR33361">
    <property type="entry name" value="GLR0591 PROTEIN"/>
    <property type="match status" value="1"/>
</dbReference>
<comment type="caution">
    <text evidence="2">The sequence shown here is derived from an EMBL/GenBank/DDBJ whole genome shotgun (WGS) entry which is preliminary data.</text>
</comment>
<protein>
    <submittedName>
        <fullName evidence="2">DUF885 domain-containing protein</fullName>
    </submittedName>
</protein>
<keyword evidence="3" id="KW-1185">Reference proteome</keyword>
<organism evidence="2 3">
    <name type="scientific">Flavobacterium suzhouense</name>
    <dbReference type="NCBI Taxonomy" id="1529638"/>
    <lineage>
        <taxon>Bacteria</taxon>
        <taxon>Pseudomonadati</taxon>
        <taxon>Bacteroidota</taxon>
        <taxon>Flavobacteriia</taxon>
        <taxon>Flavobacteriales</taxon>
        <taxon>Flavobacteriaceae</taxon>
        <taxon>Flavobacterium</taxon>
    </lineage>
</organism>
<name>A0ABW5NVD5_9FLAO</name>
<dbReference type="PANTHER" id="PTHR33361:SF16">
    <property type="entry name" value="DUF885 DOMAIN-CONTAINING PROTEIN"/>
    <property type="match status" value="1"/>
</dbReference>
<keyword evidence="1" id="KW-0732">Signal</keyword>
<feature type="signal peptide" evidence="1">
    <location>
        <begin position="1"/>
        <end position="19"/>
    </location>
</feature>
<evidence type="ECO:0000313" key="2">
    <source>
        <dbReference type="EMBL" id="MFD2601822.1"/>
    </source>
</evidence>
<evidence type="ECO:0000313" key="3">
    <source>
        <dbReference type="Proteomes" id="UP001597480"/>
    </source>
</evidence>
<reference evidence="3" key="1">
    <citation type="journal article" date="2019" name="Int. J. Syst. Evol. Microbiol.">
        <title>The Global Catalogue of Microorganisms (GCM) 10K type strain sequencing project: providing services to taxonomists for standard genome sequencing and annotation.</title>
        <authorList>
            <consortium name="The Broad Institute Genomics Platform"/>
            <consortium name="The Broad Institute Genome Sequencing Center for Infectious Disease"/>
            <person name="Wu L."/>
            <person name="Ma J."/>
        </authorList>
    </citation>
    <scope>NUCLEOTIDE SEQUENCE [LARGE SCALE GENOMIC DNA]</scope>
    <source>
        <strain evidence="3">KCTC 42107</strain>
    </source>
</reference>
<dbReference type="EMBL" id="JBHUMD010000007">
    <property type="protein sequence ID" value="MFD2601822.1"/>
    <property type="molecule type" value="Genomic_DNA"/>
</dbReference>
<sequence>MKKISLILFAAAAILQSCAKKETTAEDNNEFKTVLDNYYKERMKLFPVESTTSGDSIYNNLLPNNLTDEYNNEIKTFFEKYLTEAKKYADNDLSENDRLSKELLLWECDINIEQLGFKEYLIPMNQFTSLPLTIGQFASGSSAQPFKTYKDYTNWLERLESFNKWLATAQLRMKEGVSKGYVLPRSLTVKMIPQLKDLANEDIQNHLFYSPVKAFPTSFTDAHKKELTDKYTAILKQKLIPSFNELYNYVSNDYLKASRSTSGISAIPDGKKYYDHLIKRYTTTDMTAEEIHQLGLKEVARLTAEMEKVKTQVGFTGPLKDFFNYVRNKKELMPFTEPQQVIDNFNAIHERMKPNLEKLFDLKPKTPFEVRRTEAFREASASAEYNQGSLDGTRPGIFYVPIPDVKKYNVYADEDLFLHEAIPGHHYQISIQQENTTLPDFRKTIWFNAYGEGWALYTESLGKELGLYSDPYQYFGMLSAEMHRALRLVIDTGLHTKDWTREQAIKYSMENEAEPEESIIAEVERYMAIPGQALSYKIGQLKIRELRTRAEKELGAKFSIKEFHNQVLDAGCLPLKVLEGKINKWIESKK</sequence>